<accession>A0A6J5N8Q9</accession>
<proteinExistence type="predicted"/>
<sequence length="87" mass="8743">MTTTMIANLKHAARNGGASIGGGDFTPAECRAAAAVLESASELLAALKSVLPLLEASYLDHDGTDNGDVVFSGLEAARAAIAKAKGE</sequence>
<evidence type="ECO:0000313" key="1">
    <source>
        <dbReference type="EMBL" id="CAB4154892.1"/>
    </source>
</evidence>
<organism evidence="1">
    <name type="scientific">uncultured Caudovirales phage</name>
    <dbReference type="NCBI Taxonomy" id="2100421"/>
    <lineage>
        <taxon>Viruses</taxon>
        <taxon>Duplodnaviria</taxon>
        <taxon>Heunggongvirae</taxon>
        <taxon>Uroviricota</taxon>
        <taxon>Caudoviricetes</taxon>
        <taxon>Peduoviridae</taxon>
        <taxon>Maltschvirus</taxon>
        <taxon>Maltschvirus maltsch</taxon>
    </lineage>
</organism>
<dbReference type="EMBL" id="LR796613">
    <property type="protein sequence ID" value="CAB4154892.1"/>
    <property type="molecule type" value="Genomic_DNA"/>
</dbReference>
<reference evidence="1" key="1">
    <citation type="submission" date="2020-04" db="EMBL/GenBank/DDBJ databases">
        <authorList>
            <person name="Chiriac C."/>
            <person name="Salcher M."/>
            <person name="Ghai R."/>
            <person name="Kavagutti S V."/>
        </authorList>
    </citation>
    <scope>NUCLEOTIDE SEQUENCE</scope>
</reference>
<protein>
    <submittedName>
        <fullName evidence="1">Uncharacterized protein</fullName>
    </submittedName>
</protein>
<name>A0A6J5N8Q9_9CAUD</name>
<gene>
    <name evidence="1" type="ORF">UFOVP653_39</name>
</gene>